<feature type="compositionally biased region" description="Low complexity" evidence="1">
    <location>
        <begin position="315"/>
        <end position="329"/>
    </location>
</feature>
<evidence type="ECO:0000256" key="1">
    <source>
        <dbReference type="SAM" id="MobiDB-lite"/>
    </source>
</evidence>
<feature type="region of interest" description="Disordered" evidence="1">
    <location>
        <begin position="21"/>
        <end position="42"/>
    </location>
</feature>
<evidence type="ECO:0000313" key="2">
    <source>
        <dbReference type="EMBL" id="ORY30312.1"/>
    </source>
</evidence>
<organism evidence="2 3">
    <name type="scientific">Rhizoclosmatium globosum</name>
    <dbReference type="NCBI Taxonomy" id="329046"/>
    <lineage>
        <taxon>Eukaryota</taxon>
        <taxon>Fungi</taxon>
        <taxon>Fungi incertae sedis</taxon>
        <taxon>Chytridiomycota</taxon>
        <taxon>Chytridiomycota incertae sedis</taxon>
        <taxon>Chytridiomycetes</taxon>
        <taxon>Chytridiales</taxon>
        <taxon>Chytriomycetaceae</taxon>
        <taxon>Rhizoclosmatium</taxon>
    </lineage>
</organism>
<evidence type="ECO:0000313" key="3">
    <source>
        <dbReference type="Proteomes" id="UP000193642"/>
    </source>
</evidence>
<protein>
    <submittedName>
        <fullName evidence="2">Uncharacterized protein</fullName>
    </submittedName>
</protein>
<comment type="caution">
    <text evidence="2">The sequence shown here is derived from an EMBL/GenBank/DDBJ whole genome shotgun (WGS) entry which is preliminary data.</text>
</comment>
<proteinExistence type="predicted"/>
<gene>
    <name evidence="2" type="ORF">BCR33DRAFT_567851</name>
</gene>
<feature type="region of interest" description="Disordered" evidence="1">
    <location>
        <begin position="315"/>
        <end position="344"/>
    </location>
</feature>
<dbReference type="Proteomes" id="UP000193642">
    <property type="component" value="Unassembled WGS sequence"/>
</dbReference>
<keyword evidence="3" id="KW-1185">Reference proteome</keyword>
<accession>A0A1Y2B648</accession>
<dbReference type="EMBL" id="MCGO01000083">
    <property type="protein sequence ID" value="ORY30312.1"/>
    <property type="molecule type" value="Genomic_DNA"/>
</dbReference>
<sequence>MSHPLLTPVQPSTTLSTYDLDLDLSMPPSQPPTSTSASTTSSSLLLVPHSHLPGLNQLNHHSHNTFNNHFQNQNQNQNNVQVPQIRVDQPADLDDFLSAQQPPQIQIQQQQHQHQHQSDPFRISAFPKTPHVGVNNTNNNNNNLAAAAVQLSIQQQQATLQRKLQMSMLPNASDLLLNSPMVAESSADLYNLNYMHSPMPPQSSASTNASLASIMNTPFMNYSSANQNDHFSAVSPLMDLATNPRLYNNQNNLVNAHSLNVNWNSMNSSTSSSMPSVGSLDSLNSVNVMNNVLQNQQQQHQNDLQMQQLQMHQFQQQMQMQQQQHQQQQSHGMHRQGSQSPGGTIPCPFTSTCVMLFGSAKQLRDHVRQMHQTDLVHSCQDCGRGECLGLLESE</sequence>
<dbReference type="AlphaFoldDB" id="A0A1Y2B648"/>
<reference evidence="2 3" key="1">
    <citation type="submission" date="2016-07" db="EMBL/GenBank/DDBJ databases">
        <title>Pervasive Adenine N6-methylation of Active Genes in Fungi.</title>
        <authorList>
            <consortium name="DOE Joint Genome Institute"/>
            <person name="Mondo S.J."/>
            <person name="Dannebaum R.O."/>
            <person name="Kuo R.C."/>
            <person name="Labutti K."/>
            <person name="Haridas S."/>
            <person name="Kuo A."/>
            <person name="Salamov A."/>
            <person name="Ahrendt S.R."/>
            <person name="Lipzen A."/>
            <person name="Sullivan W."/>
            <person name="Andreopoulos W.B."/>
            <person name="Clum A."/>
            <person name="Lindquist E."/>
            <person name="Daum C."/>
            <person name="Ramamoorthy G.K."/>
            <person name="Gryganskyi A."/>
            <person name="Culley D."/>
            <person name="Magnuson J.K."/>
            <person name="James T.Y."/>
            <person name="O'Malley M.A."/>
            <person name="Stajich J.E."/>
            <person name="Spatafora J.W."/>
            <person name="Visel A."/>
            <person name="Grigoriev I.V."/>
        </authorList>
    </citation>
    <scope>NUCLEOTIDE SEQUENCE [LARGE SCALE GENOMIC DNA]</scope>
    <source>
        <strain evidence="2 3">JEL800</strain>
    </source>
</reference>
<name>A0A1Y2B648_9FUNG</name>